<evidence type="ECO:0000313" key="2">
    <source>
        <dbReference type="EMBL" id="GIY37742.1"/>
    </source>
</evidence>
<organism evidence="2 3">
    <name type="scientific">Caerostris darwini</name>
    <dbReference type="NCBI Taxonomy" id="1538125"/>
    <lineage>
        <taxon>Eukaryota</taxon>
        <taxon>Metazoa</taxon>
        <taxon>Ecdysozoa</taxon>
        <taxon>Arthropoda</taxon>
        <taxon>Chelicerata</taxon>
        <taxon>Arachnida</taxon>
        <taxon>Araneae</taxon>
        <taxon>Araneomorphae</taxon>
        <taxon>Entelegynae</taxon>
        <taxon>Araneoidea</taxon>
        <taxon>Araneidae</taxon>
        <taxon>Caerostris</taxon>
    </lineage>
</organism>
<accession>A0AAV4SYX7</accession>
<keyword evidence="3" id="KW-1185">Reference proteome</keyword>
<name>A0AAV4SYX7_9ARAC</name>
<evidence type="ECO:0000256" key="1">
    <source>
        <dbReference type="SAM" id="Phobius"/>
    </source>
</evidence>
<keyword evidence="1" id="KW-0472">Membrane</keyword>
<evidence type="ECO:0000313" key="3">
    <source>
        <dbReference type="Proteomes" id="UP001054837"/>
    </source>
</evidence>
<feature type="transmembrane region" description="Helical" evidence="1">
    <location>
        <begin position="52"/>
        <end position="72"/>
    </location>
</feature>
<keyword evidence="1" id="KW-1133">Transmembrane helix</keyword>
<sequence length="109" mass="13116">MDHFIYHCLLQRNSEVCPYHGEICNNKKSRPSFRPNAAACDTSLVVYGRISFMFGNMLLNFLFVLLWMGFHFERMRYQQSLRVHSDSQYRALETIRWPSFILNKPEREY</sequence>
<proteinExistence type="predicted"/>
<keyword evidence="1" id="KW-0812">Transmembrane</keyword>
<reference evidence="2 3" key="1">
    <citation type="submission" date="2021-06" db="EMBL/GenBank/DDBJ databases">
        <title>Caerostris darwini draft genome.</title>
        <authorList>
            <person name="Kono N."/>
            <person name="Arakawa K."/>
        </authorList>
    </citation>
    <scope>NUCLEOTIDE SEQUENCE [LARGE SCALE GENOMIC DNA]</scope>
</reference>
<dbReference type="EMBL" id="BPLQ01008495">
    <property type="protein sequence ID" value="GIY37742.1"/>
    <property type="molecule type" value="Genomic_DNA"/>
</dbReference>
<protein>
    <submittedName>
        <fullName evidence="2">Uncharacterized protein</fullName>
    </submittedName>
</protein>
<gene>
    <name evidence="2" type="ORF">CDAR_421581</name>
</gene>
<dbReference type="AlphaFoldDB" id="A0AAV4SYX7"/>
<dbReference type="Proteomes" id="UP001054837">
    <property type="component" value="Unassembled WGS sequence"/>
</dbReference>
<comment type="caution">
    <text evidence="2">The sequence shown here is derived from an EMBL/GenBank/DDBJ whole genome shotgun (WGS) entry which is preliminary data.</text>
</comment>